<dbReference type="Pfam" id="PF01037">
    <property type="entry name" value="AsnC_trans_reg"/>
    <property type="match status" value="1"/>
</dbReference>
<name>A0A381TC95_9ZZZZ</name>
<gene>
    <name evidence="5" type="ORF">METZ01_LOCUS66072</name>
</gene>
<dbReference type="AlphaFoldDB" id="A0A381TC95"/>
<proteinExistence type="predicted"/>
<dbReference type="SUPFAM" id="SSF46785">
    <property type="entry name" value="Winged helix' DNA-binding domain"/>
    <property type="match status" value="1"/>
</dbReference>
<dbReference type="PRINTS" id="PR00033">
    <property type="entry name" value="HTHASNC"/>
</dbReference>
<dbReference type="SUPFAM" id="SSF54909">
    <property type="entry name" value="Dimeric alpha+beta barrel"/>
    <property type="match status" value="1"/>
</dbReference>
<keyword evidence="2" id="KW-0238">DNA-binding</keyword>
<dbReference type="Pfam" id="PF13412">
    <property type="entry name" value="HTH_24"/>
    <property type="match status" value="1"/>
</dbReference>
<evidence type="ECO:0000313" key="5">
    <source>
        <dbReference type="EMBL" id="SVA13218.1"/>
    </source>
</evidence>
<dbReference type="InterPro" id="IPR036388">
    <property type="entry name" value="WH-like_DNA-bd_sf"/>
</dbReference>
<dbReference type="GO" id="GO:0005829">
    <property type="term" value="C:cytosol"/>
    <property type="evidence" value="ECO:0007669"/>
    <property type="project" value="TreeGrafter"/>
</dbReference>
<accession>A0A381TC95</accession>
<evidence type="ECO:0000259" key="4">
    <source>
        <dbReference type="PROSITE" id="PS50956"/>
    </source>
</evidence>
<evidence type="ECO:0000256" key="1">
    <source>
        <dbReference type="ARBA" id="ARBA00023015"/>
    </source>
</evidence>
<dbReference type="EMBL" id="UINC01004289">
    <property type="protein sequence ID" value="SVA13218.1"/>
    <property type="molecule type" value="Genomic_DNA"/>
</dbReference>
<protein>
    <recommendedName>
        <fullName evidence="4">HTH asnC-type domain-containing protein</fullName>
    </recommendedName>
</protein>
<dbReference type="InterPro" id="IPR011008">
    <property type="entry name" value="Dimeric_a/b-barrel"/>
</dbReference>
<evidence type="ECO:0000256" key="2">
    <source>
        <dbReference type="ARBA" id="ARBA00023125"/>
    </source>
</evidence>
<dbReference type="PANTHER" id="PTHR30154:SF34">
    <property type="entry name" value="TRANSCRIPTIONAL REGULATOR AZLB"/>
    <property type="match status" value="1"/>
</dbReference>
<keyword evidence="3" id="KW-0804">Transcription</keyword>
<sequence length="152" mass="16963">MLDQKDHLLLKLLQDNSRISASEAGKELELSVPAASERIKKLLDGGYIKKFTVQLDSKKLGLDLTAFISVDSASSSHYKDIIVQSKKNNSVLECHSVTGEGSHLMKIRVQNSSKLESLLKEIQGWPGVVRTHTWVVLSTFKESIKLNIEMKD</sequence>
<dbReference type="InterPro" id="IPR019887">
    <property type="entry name" value="Tscrpt_reg_AsnC/Lrp_C"/>
</dbReference>
<dbReference type="PANTHER" id="PTHR30154">
    <property type="entry name" value="LEUCINE-RESPONSIVE REGULATORY PROTEIN"/>
    <property type="match status" value="1"/>
</dbReference>
<dbReference type="GO" id="GO:0043565">
    <property type="term" value="F:sequence-specific DNA binding"/>
    <property type="evidence" value="ECO:0007669"/>
    <property type="project" value="InterPro"/>
</dbReference>
<organism evidence="5">
    <name type="scientific">marine metagenome</name>
    <dbReference type="NCBI Taxonomy" id="408172"/>
    <lineage>
        <taxon>unclassified sequences</taxon>
        <taxon>metagenomes</taxon>
        <taxon>ecological metagenomes</taxon>
    </lineage>
</organism>
<reference evidence="5" key="1">
    <citation type="submission" date="2018-05" db="EMBL/GenBank/DDBJ databases">
        <authorList>
            <person name="Lanie J.A."/>
            <person name="Ng W.-L."/>
            <person name="Kazmierczak K.M."/>
            <person name="Andrzejewski T.M."/>
            <person name="Davidsen T.M."/>
            <person name="Wayne K.J."/>
            <person name="Tettelin H."/>
            <person name="Glass J.I."/>
            <person name="Rusch D."/>
            <person name="Podicherti R."/>
            <person name="Tsui H.-C.T."/>
            <person name="Winkler M.E."/>
        </authorList>
    </citation>
    <scope>NUCLEOTIDE SEQUENCE</scope>
</reference>
<dbReference type="InterPro" id="IPR036390">
    <property type="entry name" value="WH_DNA-bd_sf"/>
</dbReference>
<keyword evidence="1" id="KW-0805">Transcription regulation</keyword>
<dbReference type="PROSITE" id="PS50956">
    <property type="entry name" value="HTH_ASNC_2"/>
    <property type="match status" value="1"/>
</dbReference>
<dbReference type="Gene3D" id="3.30.70.920">
    <property type="match status" value="1"/>
</dbReference>
<evidence type="ECO:0000256" key="3">
    <source>
        <dbReference type="ARBA" id="ARBA00023163"/>
    </source>
</evidence>
<dbReference type="GO" id="GO:0043200">
    <property type="term" value="P:response to amino acid"/>
    <property type="evidence" value="ECO:0007669"/>
    <property type="project" value="TreeGrafter"/>
</dbReference>
<dbReference type="Gene3D" id="1.10.10.10">
    <property type="entry name" value="Winged helix-like DNA-binding domain superfamily/Winged helix DNA-binding domain"/>
    <property type="match status" value="1"/>
</dbReference>
<dbReference type="InterPro" id="IPR019888">
    <property type="entry name" value="Tscrpt_reg_AsnC-like"/>
</dbReference>
<feature type="domain" description="HTH asnC-type" evidence="4">
    <location>
        <begin position="2"/>
        <end position="63"/>
    </location>
</feature>
<dbReference type="SMART" id="SM00344">
    <property type="entry name" value="HTH_ASNC"/>
    <property type="match status" value="1"/>
</dbReference>
<dbReference type="InterPro" id="IPR000485">
    <property type="entry name" value="AsnC-type_HTH_dom"/>
</dbReference>